<dbReference type="STRING" id="913024.SAMN05421741_104142"/>
<dbReference type="EMBL" id="FOVI01000004">
    <property type="protein sequence ID" value="SFN36562.1"/>
    <property type="molecule type" value="Genomic_DNA"/>
</dbReference>
<organism evidence="1 2">
    <name type="scientific">Paenimyroides ummariense</name>
    <dbReference type="NCBI Taxonomy" id="913024"/>
    <lineage>
        <taxon>Bacteria</taxon>
        <taxon>Pseudomonadati</taxon>
        <taxon>Bacteroidota</taxon>
        <taxon>Flavobacteriia</taxon>
        <taxon>Flavobacteriales</taxon>
        <taxon>Flavobacteriaceae</taxon>
        <taxon>Paenimyroides</taxon>
    </lineage>
</organism>
<dbReference type="Proteomes" id="UP000199036">
    <property type="component" value="Unassembled WGS sequence"/>
</dbReference>
<reference evidence="2" key="1">
    <citation type="submission" date="2016-10" db="EMBL/GenBank/DDBJ databases">
        <authorList>
            <person name="Varghese N."/>
            <person name="Submissions S."/>
        </authorList>
    </citation>
    <scope>NUCLEOTIDE SEQUENCE [LARGE SCALE GENOMIC DNA]</scope>
    <source>
        <strain evidence="2">DS-12</strain>
    </source>
</reference>
<evidence type="ECO:0000313" key="1">
    <source>
        <dbReference type="EMBL" id="SFN36562.1"/>
    </source>
</evidence>
<keyword evidence="2" id="KW-1185">Reference proteome</keyword>
<evidence type="ECO:0000313" key="2">
    <source>
        <dbReference type="Proteomes" id="UP000199036"/>
    </source>
</evidence>
<protein>
    <recommendedName>
        <fullName evidence="3">Lysozyme inhibitor LprI N-terminal domain-containing protein</fullName>
    </recommendedName>
</protein>
<dbReference type="AlphaFoldDB" id="A0A1I4YEZ4"/>
<gene>
    <name evidence="1" type="ORF">SAMN05421741_104142</name>
</gene>
<name>A0A1I4YEZ4_9FLAO</name>
<accession>A0A1I4YEZ4</accession>
<evidence type="ECO:0008006" key="3">
    <source>
        <dbReference type="Google" id="ProtNLM"/>
    </source>
</evidence>
<sequence>MFLKNKILHITLLLFLPLMNCIGQQDTISMSSMDERAELFINLDKSKTKLENVFSEIIYFLNSIGNDESLNYLDYIANSQKYWERYCEFECKFIEFETRNGAQGGLPFYNQCKI</sequence>
<proteinExistence type="predicted"/>